<keyword evidence="1" id="KW-0862">Zinc</keyword>
<dbReference type="InterPro" id="IPR036236">
    <property type="entry name" value="Znf_C2H2_sf"/>
</dbReference>
<dbReference type="GO" id="GO:0010090">
    <property type="term" value="P:trichome morphogenesis"/>
    <property type="evidence" value="ECO:0007669"/>
    <property type="project" value="InterPro"/>
</dbReference>
<dbReference type="PROSITE" id="PS00028">
    <property type="entry name" value="ZINC_FINGER_C2H2_1"/>
    <property type="match status" value="1"/>
</dbReference>
<feature type="compositionally biased region" description="Gly residues" evidence="2">
    <location>
        <begin position="88"/>
        <end position="97"/>
    </location>
</feature>
<feature type="region of interest" description="Disordered" evidence="2">
    <location>
        <begin position="243"/>
        <end position="267"/>
    </location>
</feature>
<evidence type="ECO:0000313" key="5">
    <source>
        <dbReference type="Proteomes" id="UP000275267"/>
    </source>
</evidence>
<dbReference type="OrthoDB" id="682041at2759"/>
<feature type="region of interest" description="Disordered" evidence="2">
    <location>
        <begin position="78"/>
        <end position="97"/>
    </location>
</feature>
<dbReference type="STRING" id="4540.A0A3L6TN61"/>
<keyword evidence="1" id="KW-0863">Zinc-finger</keyword>
<protein>
    <submittedName>
        <fullName evidence="4">Zinc finger protein 8-like</fullName>
    </submittedName>
</protein>
<organism evidence="4 5">
    <name type="scientific">Panicum miliaceum</name>
    <name type="common">Proso millet</name>
    <name type="synonym">Broomcorn millet</name>
    <dbReference type="NCBI Taxonomy" id="4540"/>
    <lineage>
        <taxon>Eukaryota</taxon>
        <taxon>Viridiplantae</taxon>
        <taxon>Streptophyta</taxon>
        <taxon>Embryophyta</taxon>
        <taxon>Tracheophyta</taxon>
        <taxon>Spermatophyta</taxon>
        <taxon>Magnoliopsida</taxon>
        <taxon>Liliopsida</taxon>
        <taxon>Poales</taxon>
        <taxon>Poaceae</taxon>
        <taxon>PACMAD clade</taxon>
        <taxon>Panicoideae</taxon>
        <taxon>Panicodae</taxon>
        <taxon>Paniceae</taxon>
        <taxon>Panicinae</taxon>
        <taxon>Panicum</taxon>
        <taxon>Panicum sect. Panicum</taxon>
    </lineage>
</organism>
<dbReference type="EMBL" id="PQIB02000001">
    <property type="protein sequence ID" value="RLN41697.1"/>
    <property type="molecule type" value="Genomic_DNA"/>
</dbReference>
<dbReference type="GO" id="GO:0003700">
    <property type="term" value="F:DNA-binding transcription factor activity"/>
    <property type="evidence" value="ECO:0007669"/>
    <property type="project" value="InterPro"/>
</dbReference>
<dbReference type="InterPro" id="IPR013087">
    <property type="entry name" value="Znf_C2H2_type"/>
</dbReference>
<comment type="caution">
    <text evidence="4">The sequence shown here is derived from an EMBL/GenBank/DDBJ whole genome shotgun (WGS) entry which is preliminary data.</text>
</comment>
<keyword evidence="5" id="KW-1185">Reference proteome</keyword>
<accession>A0A3L6TN61</accession>
<dbReference type="GO" id="GO:0008270">
    <property type="term" value="F:zinc ion binding"/>
    <property type="evidence" value="ECO:0007669"/>
    <property type="project" value="UniProtKB-KW"/>
</dbReference>
<dbReference type="InterPro" id="IPR044291">
    <property type="entry name" value="GIS/GIS2/ZFP8"/>
</dbReference>
<evidence type="ECO:0000256" key="2">
    <source>
        <dbReference type="SAM" id="MobiDB-lite"/>
    </source>
</evidence>
<proteinExistence type="predicted"/>
<gene>
    <name evidence="4" type="ORF">C2845_PM01G18050</name>
</gene>
<sequence length="285" mass="29692">MSERGAQDSSNAAAAASIRSFSQLPFIRLAGRDKSPPAPPTPNAVPPIRLFGFDVPPGAATVVSPSVAKDTTTAAAEAAAQMAPAGPGASGDSGGGGGGGRRFECRYCCRNFRTSQALGGHQNAHKQERQFAKRARFQTAMAMRHGQHYPLPLDPAHHLYPSYAGLPPPPPHYPTWAAGAAYYITPAGPFPHQIIGSQAIPNQLWRPRAGGAAVGAGTTPMATRRQDRPLSLLGRQQAVAAAGGAGSATISQSTTSSSWSTSPHKRHAALPELKENQNVSLDLSL</sequence>
<feature type="domain" description="C2H2-type" evidence="3">
    <location>
        <begin position="103"/>
        <end position="130"/>
    </location>
</feature>
<dbReference type="SUPFAM" id="SSF57667">
    <property type="entry name" value="beta-beta-alpha zinc fingers"/>
    <property type="match status" value="1"/>
</dbReference>
<feature type="compositionally biased region" description="Low complexity" evidence="2">
    <location>
        <begin position="78"/>
        <end position="87"/>
    </location>
</feature>
<dbReference type="PROSITE" id="PS50157">
    <property type="entry name" value="ZINC_FINGER_C2H2_2"/>
    <property type="match status" value="1"/>
</dbReference>
<dbReference type="GO" id="GO:0009739">
    <property type="term" value="P:response to gibberellin"/>
    <property type="evidence" value="ECO:0007669"/>
    <property type="project" value="InterPro"/>
</dbReference>
<dbReference type="PANTHER" id="PTHR46547">
    <property type="entry name" value="ZINC FINGER PROTEIN GIS"/>
    <property type="match status" value="1"/>
</dbReference>
<name>A0A3L6TN61_PANMI</name>
<dbReference type="AlphaFoldDB" id="A0A3L6TN61"/>
<keyword evidence="1" id="KW-0479">Metal-binding</keyword>
<dbReference type="PANTHER" id="PTHR46547:SF19">
    <property type="entry name" value="OS09G0445500 PROTEIN"/>
    <property type="match status" value="1"/>
</dbReference>
<reference evidence="5" key="1">
    <citation type="journal article" date="2019" name="Nat. Commun.">
        <title>The genome of broomcorn millet.</title>
        <authorList>
            <person name="Zou C."/>
            <person name="Miki D."/>
            <person name="Li D."/>
            <person name="Tang Q."/>
            <person name="Xiao L."/>
            <person name="Rajput S."/>
            <person name="Deng P."/>
            <person name="Jia W."/>
            <person name="Huang R."/>
            <person name="Zhang M."/>
            <person name="Sun Y."/>
            <person name="Hu J."/>
            <person name="Fu X."/>
            <person name="Schnable P.S."/>
            <person name="Li F."/>
            <person name="Zhang H."/>
            <person name="Feng B."/>
            <person name="Zhu X."/>
            <person name="Liu R."/>
            <person name="Schnable J.C."/>
            <person name="Zhu J.-K."/>
            <person name="Zhang H."/>
        </authorList>
    </citation>
    <scope>NUCLEOTIDE SEQUENCE [LARGE SCALE GENOMIC DNA]</scope>
</reference>
<evidence type="ECO:0000256" key="1">
    <source>
        <dbReference type="PROSITE-ProRule" id="PRU00042"/>
    </source>
</evidence>
<dbReference type="Proteomes" id="UP000275267">
    <property type="component" value="Unassembled WGS sequence"/>
</dbReference>
<dbReference type="Gene3D" id="3.30.160.60">
    <property type="entry name" value="Classic Zinc Finger"/>
    <property type="match status" value="1"/>
</dbReference>
<feature type="compositionally biased region" description="Low complexity" evidence="2">
    <location>
        <begin position="243"/>
        <end position="262"/>
    </location>
</feature>
<evidence type="ECO:0000313" key="4">
    <source>
        <dbReference type="EMBL" id="RLN41697.1"/>
    </source>
</evidence>
<evidence type="ECO:0000259" key="3">
    <source>
        <dbReference type="PROSITE" id="PS50157"/>
    </source>
</evidence>